<feature type="transmembrane region" description="Helical" evidence="8">
    <location>
        <begin position="318"/>
        <end position="339"/>
    </location>
</feature>
<sequence>MATDLRPGRARRRTGGPAAPGPVRGGTHYLAVLLAAALAILLSATVLSALAALADRSVQSAVQQRLAGDTDTGVDIFGNYRPQDLAGGDKAARAALDRVFGEVPHHTYTALRSPASLGAEYSLIRADGNLSGASSAVVALPDPAAHARLTAGSWPQATAGRPGAPLQMALSQPAAARVGLRVGDRFSLQAGPHRLAVRLTGTYRPAPGGPGVLAGLSSSSSTPDSLAVIAPGAFTAQPALAADALAAWIGAPDSSRLSLGAIGPLHDRAARFAGSDTAVSVFQGKPPAMGGVYTSSRLPDTLAALSAPMAVARAGIDIPAALLAALAAAALVLTARQLAQARAAEVALKGARGAGTGRLVAGAAGQWAVAAVPAAVAAPFLAGPLLAGLHRAGLLHGALPASGANAVGWTAALLALAVHGAAVLLPTARTAADRRAGMRLRLRGARAAAFQRAGTDVALTAVAVSGWLELRHYRSPVVGGGVSGTSVDPVLILTPVLMTAAATLLSLRLLPLAAPLIDRAARRAAGFVLPLGGWQIGRRAARHTGPALLMTLALAVGSLGVTSLAILDRGASDQAAFGVGGDLRVAPPLQTLGQVPPTAQRHDVYAALPGATAVTPVTELGVSRGEQTLTVEGVNTAAVLATQTSADTGPVPALRSDFTDRPAADLLAGLGAAVPDHGFTLPGRPNELTLTVRLSAGGKGPYVPVELTVTTEDADGLPDHLATSLPVTDGTPYTVRLPLGFTGRAPAARRYPLRVIGLGVSIRFPYERRTYHLRIDSAAAPHGALWRDLTDPVYDDAGCDPRTVDSETTANPHLCANAGTPGALFSGTFRGPAPGSVPPQWDMTLGPVAAPHQPPVPALADATLQATGEFDTGAVVALDAGDGVSIKVKIIGRITAVPGVDRSLGRLLVDSRALAAAEVASGNAPPLDDFWLLSARHGDATAAAAALRADPAAGAGTTVRQAARQIRDDPLQRGTRAALVLALVLAPAFAVIGFTLHTAMSARSRRGEFALLRAIGVRRRQLAALLWTEQLGLALLAVVLGSALGALLAAAIIPLVSVDATGAAIVPSLAVSVPWPEVGAVALGTALLIVAVVTALARVFARVDLVRVLRAGDEG</sequence>
<feature type="transmembrane region" description="Helical" evidence="8">
    <location>
        <begin position="490"/>
        <end position="510"/>
    </location>
</feature>
<dbReference type="GO" id="GO:0022857">
    <property type="term" value="F:transmembrane transporter activity"/>
    <property type="evidence" value="ECO:0007669"/>
    <property type="project" value="TreeGrafter"/>
</dbReference>
<feature type="transmembrane region" description="Helical" evidence="8">
    <location>
        <begin position="359"/>
        <end position="386"/>
    </location>
</feature>
<dbReference type="PANTHER" id="PTHR30572:SF4">
    <property type="entry name" value="ABC TRANSPORTER PERMEASE YTRF"/>
    <property type="match status" value="1"/>
</dbReference>
<evidence type="ECO:0000313" key="10">
    <source>
        <dbReference type="EMBL" id="CAG7654238.1"/>
    </source>
</evidence>
<feature type="transmembrane region" description="Helical" evidence="8">
    <location>
        <begin position="547"/>
        <end position="567"/>
    </location>
</feature>
<feature type="transmembrane region" description="Helical" evidence="8">
    <location>
        <begin position="29"/>
        <end position="54"/>
    </location>
</feature>
<dbReference type="AlphaFoldDB" id="A0A9W4MGH8"/>
<feature type="domain" description="ABC3 transporter permease C-terminal" evidence="9">
    <location>
        <begin position="982"/>
        <end position="1101"/>
    </location>
</feature>
<reference evidence="10" key="1">
    <citation type="submission" date="2021-06" db="EMBL/GenBank/DDBJ databases">
        <authorList>
            <person name="Arsene-Ploetze F."/>
        </authorList>
    </citation>
    <scope>NUCLEOTIDE SEQUENCE</scope>
    <source>
        <strain evidence="10">SBRY1</strain>
    </source>
</reference>
<feature type="transmembrane region" description="Helical" evidence="8">
    <location>
        <begin position="449"/>
        <end position="470"/>
    </location>
</feature>
<feature type="transmembrane region" description="Helical" evidence="8">
    <location>
        <begin position="1078"/>
        <end position="1101"/>
    </location>
</feature>
<comment type="similarity">
    <text evidence="6">Belongs to the ABC-4 integral membrane protein family.</text>
</comment>
<feature type="transmembrane region" description="Helical" evidence="8">
    <location>
        <begin position="1031"/>
        <end position="1058"/>
    </location>
</feature>
<evidence type="ECO:0000256" key="3">
    <source>
        <dbReference type="ARBA" id="ARBA00022692"/>
    </source>
</evidence>
<organism evidence="10 11">
    <name type="scientific">Actinacidiphila bryophytorum</name>
    <dbReference type="NCBI Taxonomy" id="1436133"/>
    <lineage>
        <taxon>Bacteria</taxon>
        <taxon>Bacillati</taxon>
        <taxon>Actinomycetota</taxon>
        <taxon>Actinomycetes</taxon>
        <taxon>Kitasatosporales</taxon>
        <taxon>Streptomycetaceae</taxon>
        <taxon>Actinacidiphila</taxon>
    </lineage>
</organism>
<evidence type="ECO:0000313" key="11">
    <source>
        <dbReference type="Proteomes" id="UP001153328"/>
    </source>
</evidence>
<feature type="transmembrane region" description="Helical" evidence="8">
    <location>
        <begin position="977"/>
        <end position="996"/>
    </location>
</feature>
<dbReference type="Pfam" id="PF02687">
    <property type="entry name" value="FtsX"/>
    <property type="match status" value="1"/>
</dbReference>
<accession>A0A9W4MGH8</accession>
<dbReference type="InterPro" id="IPR050250">
    <property type="entry name" value="Macrolide_Exporter_MacB"/>
</dbReference>
<dbReference type="InterPro" id="IPR003838">
    <property type="entry name" value="ABC3_permease_C"/>
</dbReference>
<protein>
    <submittedName>
        <fullName evidence="10">FtsX-like permease family protein</fullName>
    </submittedName>
</protein>
<keyword evidence="4 8" id="KW-1133">Transmembrane helix</keyword>
<keyword evidence="2" id="KW-1003">Cell membrane</keyword>
<evidence type="ECO:0000256" key="7">
    <source>
        <dbReference type="SAM" id="MobiDB-lite"/>
    </source>
</evidence>
<evidence type="ECO:0000259" key="9">
    <source>
        <dbReference type="Pfam" id="PF02687"/>
    </source>
</evidence>
<name>A0A9W4MGH8_9ACTN</name>
<evidence type="ECO:0000256" key="2">
    <source>
        <dbReference type="ARBA" id="ARBA00022475"/>
    </source>
</evidence>
<dbReference type="PANTHER" id="PTHR30572">
    <property type="entry name" value="MEMBRANE COMPONENT OF TRANSPORTER-RELATED"/>
    <property type="match status" value="1"/>
</dbReference>
<dbReference type="RefSeq" id="WP_205044721.1">
    <property type="nucleotide sequence ID" value="NZ_CAJVAX010000020.1"/>
</dbReference>
<feature type="region of interest" description="Disordered" evidence="7">
    <location>
        <begin position="1"/>
        <end position="21"/>
    </location>
</feature>
<evidence type="ECO:0000256" key="5">
    <source>
        <dbReference type="ARBA" id="ARBA00023136"/>
    </source>
</evidence>
<evidence type="ECO:0000256" key="6">
    <source>
        <dbReference type="ARBA" id="ARBA00038076"/>
    </source>
</evidence>
<comment type="caution">
    <text evidence="10">The sequence shown here is derived from an EMBL/GenBank/DDBJ whole genome shotgun (WGS) entry which is preliminary data.</text>
</comment>
<comment type="subcellular location">
    <subcellularLocation>
        <location evidence="1">Cell membrane</location>
        <topology evidence="1">Multi-pass membrane protein</topology>
    </subcellularLocation>
</comment>
<dbReference type="EMBL" id="CAJVAX010000020">
    <property type="protein sequence ID" value="CAG7654238.1"/>
    <property type="molecule type" value="Genomic_DNA"/>
</dbReference>
<keyword evidence="5 8" id="KW-0472">Membrane</keyword>
<gene>
    <name evidence="10" type="ORF">SBRY_60411</name>
</gene>
<dbReference type="Proteomes" id="UP001153328">
    <property type="component" value="Unassembled WGS sequence"/>
</dbReference>
<evidence type="ECO:0000256" key="1">
    <source>
        <dbReference type="ARBA" id="ARBA00004651"/>
    </source>
</evidence>
<feature type="transmembrane region" description="Helical" evidence="8">
    <location>
        <begin position="406"/>
        <end position="428"/>
    </location>
</feature>
<keyword evidence="3 8" id="KW-0812">Transmembrane</keyword>
<dbReference type="GO" id="GO:0005886">
    <property type="term" value="C:plasma membrane"/>
    <property type="evidence" value="ECO:0007669"/>
    <property type="project" value="UniProtKB-SubCell"/>
</dbReference>
<evidence type="ECO:0000256" key="8">
    <source>
        <dbReference type="SAM" id="Phobius"/>
    </source>
</evidence>
<proteinExistence type="inferred from homology"/>
<keyword evidence="11" id="KW-1185">Reference proteome</keyword>
<evidence type="ECO:0000256" key="4">
    <source>
        <dbReference type="ARBA" id="ARBA00022989"/>
    </source>
</evidence>